<dbReference type="EMBL" id="JACHXF010000001">
    <property type="protein sequence ID" value="MBB3092923.1"/>
    <property type="molecule type" value="Genomic_DNA"/>
</dbReference>
<accession>A0A7W5AAX0</accession>
<reference evidence="1 2" key="1">
    <citation type="submission" date="2020-08" db="EMBL/GenBank/DDBJ databases">
        <title>Genomic Encyclopedia of Type Strains, Phase III (KMG-III): the genomes of soil and plant-associated and newly described type strains.</title>
        <authorList>
            <person name="Whitman W."/>
        </authorList>
    </citation>
    <scope>NUCLEOTIDE SEQUENCE [LARGE SCALE GENOMIC DNA]</scope>
    <source>
        <strain evidence="1 2">CECT 3287</strain>
    </source>
</reference>
<comment type="caution">
    <text evidence="1">The sequence shown here is derived from an EMBL/GenBank/DDBJ whole genome shotgun (WGS) entry which is preliminary data.</text>
</comment>
<dbReference type="AlphaFoldDB" id="A0A7W5AAX0"/>
<evidence type="ECO:0000313" key="1">
    <source>
        <dbReference type="EMBL" id="MBB3092923.1"/>
    </source>
</evidence>
<organism evidence="1 2">
    <name type="scientific">Actinoplanes campanulatus</name>
    <dbReference type="NCBI Taxonomy" id="113559"/>
    <lineage>
        <taxon>Bacteria</taxon>
        <taxon>Bacillati</taxon>
        <taxon>Actinomycetota</taxon>
        <taxon>Actinomycetes</taxon>
        <taxon>Micromonosporales</taxon>
        <taxon>Micromonosporaceae</taxon>
        <taxon>Actinoplanes</taxon>
    </lineage>
</organism>
<dbReference type="RefSeq" id="WP_183216170.1">
    <property type="nucleotide sequence ID" value="NZ_BMPW01000001.1"/>
</dbReference>
<protein>
    <submittedName>
        <fullName evidence="1">Uncharacterized protein</fullName>
    </submittedName>
</protein>
<sequence length="183" mass="20572">MPVRFAAPGGRTEPPNADDAAAWIIGALPDGWFTEAPEVVIDRDEIIIWGRLPRPDLPEDATDADRAAGQAGRIAGFREETREGRIRVARQVEHRYQRKVAWGARCGETSELFTHLSAPVMTRLRQPERQVLDTLVDAGVARSRSEALAWCVKLVGRHTEDWLEELRSAMTRVDELRRRGPEA</sequence>
<dbReference type="Proteomes" id="UP000590749">
    <property type="component" value="Unassembled WGS sequence"/>
</dbReference>
<keyword evidence="2" id="KW-1185">Reference proteome</keyword>
<gene>
    <name evidence="1" type="ORF">FHR83_000557</name>
</gene>
<evidence type="ECO:0000313" key="2">
    <source>
        <dbReference type="Proteomes" id="UP000590749"/>
    </source>
</evidence>
<name>A0A7W5AAX0_9ACTN</name>
<proteinExistence type="predicted"/>